<organism evidence="2 3">
    <name type="scientific">Corynespora cassiicola Philippines</name>
    <dbReference type="NCBI Taxonomy" id="1448308"/>
    <lineage>
        <taxon>Eukaryota</taxon>
        <taxon>Fungi</taxon>
        <taxon>Dikarya</taxon>
        <taxon>Ascomycota</taxon>
        <taxon>Pezizomycotina</taxon>
        <taxon>Dothideomycetes</taxon>
        <taxon>Pleosporomycetidae</taxon>
        <taxon>Pleosporales</taxon>
        <taxon>Corynesporascaceae</taxon>
        <taxon>Corynespora</taxon>
    </lineage>
</organism>
<evidence type="ECO:0000313" key="2">
    <source>
        <dbReference type="EMBL" id="PSN65957.1"/>
    </source>
</evidence>
<proteinExistence type="predicted"/>
<name>A0A2T2NKK4_CORCC</name>
<feature type="compositionally biased region" description="Polar residues" evidence="1">
    <location>
        <begin position="202"/>
        <end position="212"/>
    </location>
</feature>
<dbReference type="EMBL" id="KZ678136">
    <property type="protein sequence ID" value="PSN65957.1"/>
    <property type="molecule type" value="Genomic_DNA"/>
</dbReference>
<dbReference type="AlphaFoldDB" id="A0A2T2NKK4"/>
<accession>A0A2T2NKK4</accession>
<sequence>MAPKRKTSVKAADRCNIKTRNYSGQLPEPDEPIGYVSDTGEEGTPHDDPLIKRIYSGIEYVSEQIRMKRPIRQWTRFTLPVFGSASLPSPTLYLLRQAYRRGYANCIALSDKNETYDIGMPPPDLLTEGSFDPNGNQDWTNGAYNSKYSMDNQTMQPKMSINKPDKDTKHQQKIDGELAERLRVMELNFLGGKGLSDKAESNGESCDPNQGSGAELSIETTDFEDESYIPTQRRVTRKRPRTRFKQDDLSDTAKTKNNLKDLNPN</sequence>
<keyword evidence="3" id="KW-1185">Reference proteome</keyword>
<evidence type="ECO:0000313" key="3">
    <source>
        <dbReference type="Proteomes" id="UP000240883"/>
    </source>
</evidence>
<reference evidence="2 3" key="1">
    <citation type="journal article" date="2018" name="Front. Microbiol.">
        <title>Genome-Wide Analysis of Corynespora cassiicola Leaf Fall Disease Putative Effectors.</title>
        <authorList>
            <person name="Lopez D."/>
            <person name="Ribeiro S."/>
            <person name="Label P."/>
            <person name="Fumanal B."/>
            <person name="Venisse J.S."/>
            <person name="Kohler A."/>
            <person name="de Oliveira R.R."/>
            <person name="Labutti K."/>
            <person name="Lipzen A."/>
            <person name="Lail K."/>
            <person name="Bauer D."/>
            <person name="Ohm R.A."/>
            <person name="Barry K.W."/>
            <person name="Spatafora J."/>
            <person name="Grigoriev I.V."/>
            <person name="Martin F.M."/>
            <person name="Pujade-Renaud V."/>
        </authorList>
    </citation>
    <scope>NUCLEOTIDE SEQUENCE [LARGE SCALE GENOMIC DNA]</scope>
    <source>
        <strain evidence="2 3">Philippines</strain>
    </source>
</reference>
<protein>
    <submittedName>
        <fullName evidence="2">Uncharacterized protein</fullName>
    </submittedName>
</protein>
<dbReference type="Proteomes" id="UP000240883">
    <property type="component" value="Unassembled WGS sequence"/>
</dbReference>
<feature type="compositionally biased region" description="Basic residues" evidence="1">
    <location>
        <begin position="234"/>
        <end position="243"/>
    </location>
</feature>
<dbReference type="OrthoDB" id="3801416at2759"/>
<feature type="region of interest" description="Disordered" evidence="1">
    <location>
        <begin position="194"/>
        <end position="265"/>
    </location>
</feature>
<gene>
    <name evidence="2" type="ORF">BS50DRAFT_621729</name>
</gene>
<evidence type="ECO:0000256" key="1">
    <source>
        <dbReference type="SAM" id="MobiDB-lite"/>
    </source>
</evidence>
<feature type="compositionally biased region" description="Basic and acidic residues" evidence="1">
    <location>
        <begin position="244"/>
        <end position="254"/>
    </location>
</feature>